<sequence>MSVLISSCHPTGLSKIDFKLSQVQATNIIIKPFRLNWPETVGAQLQKPL</sequence>
<dbReference type="EMBL" id="CZQA01000010">
    <property type="protein sequence ID" value="CUS37611.1"/>
    <property type="molecule type" value="Genomic_DNA"/>
</dbReference>
<gene>
    <name evidence="1" type="ORF">COMA1_40144</name>
</gene>
<reference evidence="1 2" key="1">
    <citation type="submission" date="2015-10" db="EMBL/GenBank/DDBJ databases">
        <authorList>
            <person name="Gilbert D.G."/>
        </authorList>
    </citation>
    <scope>NUCLEOTIDE SEQUENCE [LARGE SCALE GENOMIC DNA]</scope>
    <source>
        <strain evidence="1">COMA1</strain>
    </source>
</reference>
<proteinExistence type="predicted"/>
<evidence type="ECO:0000313" key="2">
    <source>
        <dbReference type="Proteomes" id="UP000199032"/>
    </source>
</evidence>
<dbReference type="STRING" id="1742972.COMA1_40144"/>
<dbReference type="AlphaFoldDB" id="A0A0S4LNU5"/>
<protein>
    <submittedName>
        <fullName evidence="1">Uncharacterized protein</fullName>
    </submittedName>
</protein>
<organism evidence="1 2">
    <name type="scientific">Candidatus Nitrospira nitrosa</name>
    <dbReference type="NCBI Taxonomy" id="1742972"/>
    <lineage>
        <taxon>Bacteria</taxon>
        <taxon>Pseudomonadati</taxon>
        <taxon>Nitrospirota</taxon>
        <taxon>Nitrospiria</taxon>
        <taxon>Nitrospirales</taxon>
        <taxon>Nitrospiraceae</taxon>
        <taxon>Nitrospira</taxon>
    </lineage>
</organism>
<keyword evidence="2" id="KW-1185">Reference proteome</keyword>
<evidence type="ECO:0000313" key="1">
    <source>
        <dbReference type="EMBL" id="CUS37611.1"/>
    </source>
</evidence>
<dbReference type="Proteomes" id="UP000199032">
    <property type="component" value="Unassembled WGS sequence"/>
</dbReference>
<name>A0A0S4LNU5_9BACT</name>
<accession>A0A0S4LNU5</accession>